<accession>A0AAT9J799</accession>
<sequence>MIPEGQPKNQDLIDAVITASQKTTEITQKDGSITKEQLLDDDTIWTKLLSVNGNTLGQCIFELKEFERTGNDAPRNMTSERAEDLQHDIAEVGQSFRRSLDAKSAETMGVVKGNSQTNLLGMIGRNKQERIVNFKGEAKRSFIDSLLNKESDRTAEDE</sequence>
<reference evidence="1" key="1">
    <citation type="journal article" date="2024" name="Environ. Microbiol. Rep.">
        <title>Hiding in plain sight: The discovery of complete genomes of 11 hypothetical spindle-shaped viruses that putatively infect mesophilic ammonia-oxidizing archaea.</title>
        <authorList>
            <person name="Ni Y."/>
            <person name="Xu T."/>
            <person name="Yan S."/>
            <person name="Chen L."/>
            <person name="Wang Y."/>
        </authorList>
    </citation>
    <scope>NUCLEOTIDE SEQUENCE</scope>
    <source>
        <strain evidence="1">NBC1</strain>
    </source>
</reference>
<dbReference type="EMBL" id="BK067786">
    <property type="protein sequence ID" value="DBA51876.1"/>
    <property type="molecule type" value="Genomic_DNA"/>
</dbReference>
<proteinExistence type="predicted"/>
<organism evidence="1">
    <name type="scientific">Nitrosopumilaceae spindle-shaped virus</name>
    <dbReference type="NCBI Taxonomy" id="3065433"/>
    <lineage>
        <taxon>Viruses</taxon>
    </lineage>
</organism>
<name>A0AAT9J799_9VIRU</name>
<protein>
    <submittedName>
        <fullName evidence="1">ORF18</fullName>
    </submittedName>
</protein>
<evidence type="ECO:0000313" key="1">
    <source>
        <dbReference type="EMBL" id="DBA51876.1"/>
    </source>
</evidence>
<reference evidence="1" key="2">
    <citation type="submission" date="2024-03" db="EMBL/GenBank/DDBJ databases">
        <authorList>
            <person name="Ni Y."/>
            <person name="Xu T."/>
            <person name="Yan S."/>
            <person name="Chen L."/>
            <person name="Wang Y."/>
        </authorList>
    </citation>
    <scope>NUCLEOTIDE SEQUENCE</scope>
    <source>
        <strain evidence="1">NBC1</strain>
    </source>
</reference>